<dbReference type="eggNOG" id="COG0456">
    <property type="taxonomic scope" value="Bacteria"/>
</dbReference>
<comment type="caution">
    <text evidence="4">The sequence shown here is derived from an EMBL/GenBank/DDBJ whole genome shotgun (WGS) entry which is preliminary data.</text>
</comment>
<keyword evidence="2" id="KW-0012">Acyltransferase</keyword>
<dbReference type="PANTHER" id="PTHR43877:SF2">
    <property type="entry name" value="AMINOALKYLPHOSPHONATE N-ACETYLTRANSFERASE-RELATED"/>
    <property type="match status" value="1"/>
</dbReference>
<dbReference type="Proteomes" id="UP000005566">
    <property type="component" value="Unassembled WGS sequence"/>
</dbReference>
<protein>
    <submittedName>
        <fullName evidence="4">Acetyltransferase, GNAT family</fullName>
    </submittedName>
</protein>
<dbReference type="GO" id="GO:0016747">
    <property type="term" value="F:acyltransferase activity, transferring groups other than amino-acyl groups"/>
    <property type="evidence" value="ECO:0007669"/>
    <property type="project" value="InterPro"/>
</dbReference>
<dbReference type="CDD" id="cd04301">
    <property type="entry name" value="NAT_SF"/>
    <property type="match status" value="1"/>
</dbReference>
<name>H7FMN0_FLAFP</name>
<sequence>MDKKVVYINEDISGFLSINKDANVNKIEYYQHNRKNYDDILDLTLQSGEYSRFNIDENFRNNEYSKLYKEWIDNSINKKLAQEIIVKYLDNKVVGFATLSKKDDQLADISLVAVDKNYRGKGIAKEIILNTIIEAKKRGFNKIQVVTQVDNLPANGLYLATGFKEKSLTNIYHHWNHDTI</sequence>
<gene>
    <name evidence="4" type="ORF">HJ01_00337</name>
</gene>
<evidence type="ECO:0000256" key="2">
    <source>
        <dbReference type="ARBA" id="ARBA00023315"/>
    </source>
</evidence>
<dbReference type="SUPFAM" id="SSF55729">
    <property type="entry name" value="Acyl-CoA N-acyltransferases (Nat)"/>
    <property type="match status" value="1"/>
</dbReference>
<dbReference type="EMBL" id="AHKF01000008">
    <property type="protein sequence ID" value="EIA10242.1"/>
    <property type="molecule type" value="Genomic_DNA"/>
</dbReference>
<dbReference type="PATRIC" id="fig|1086011.3.peg.329"/>
<dbReference type="PANTHER" id="PTHR43877">
    <property type="entry name" value="AMINOALKYLPHOSPHONATE N-ACETYLTRANSFERASE-RELATED-RELATED"/>
    <property type="match status" value="1"/>
</dbReference>
<dbReference type="Pfam" id="PF00583">
    <property type="entry name" value="Acetyltransf_1"/>
    <property type="match status" value="1"/>
</dbReference>
<evidence type="ECO:0000259" key="3">
    <source>
        <dbReference type="PROSITE" id="PS51186"/>
    </source>
</evidence>
<proteinExistence type="predicted"/>
<evidence type="ECO:0000313" key="4">
    <source>
        <dbReference type="EMBL" id="EIA10242.1"/>
    </source>
</evidence>
<dbReference type="STRING" id="1086011.HJ01_00337"/>
<evidence type="ECO:0000256" key="1">
    <source>
        <dbReference type="ARBA" id="ARBA00022679"/>
    </source>
</evidence>
<keyword evidence="1" id="KW-0808">Transferase</keyword>
<reference evidence="4 5" key="1">
    <citation type="journal article" date="2014" name="Acta Crystallogr. D">
        <title>Structure-based characterization and antifreeze properties of a hyperactive ice-binding protein from the Antarctic bacterium Flavobacterium frigoris PS1.</title>
        <authorList>
            <person name="Do H."/>
            <person name="Kim S.J."/>
            <person name="Kim H.J."/>
            <person name="Lee J.H."/>
        </authorList>
    </citation>
    <scope>NUCLEOTIDE SEQUENCE [LARGE SCALE GENOMIC DNA]</scope>
    <source>
        <strain evidence="4 5">PS1</strain>
    </source>
</reference>
<dbReference type="PROSITE" id="PS51186">
    <property type="entry name" value="GNAT"/>
    <property type="match status" value="1"/>
</dbReference>
<organism evidence="4 5">
    <name type="scientific">Flavobacterium frigoris (strain PS1)</name>
    <dbReference type="NCBI Taxonomy" id="1086011"/>
    <lineage>
        <taxon>Bacteria</taxon>
        <taxon>Pseudomonadati</taxon>
        <taxon>Bacteroidota</taxon>
        <taxon>Flavobacteriia</taxon>
        <taxon>Flavobacteriales</taxon>
        <taxon>Flavobacteriaceae</taxon>
        <taxon>Flavobacterium</taxon>
    </lineage>
</organism>
<dbReference type="InterPro" id="IPR016181">
    <property type="entry name" value="Acyl_CoA_acyltransferase"/>
</dbReference>
<dbReference type="InterPro" id="IPR050832">
    <property type="entry name" value="Bact_Acetyltransf"/>
</dbReference>
<accession>H7FMN0</accession>
<dbReference type="InterPro" id="IPR000182">
    <property type="entry name" value="GNAT_dom"/>
</dbReference>
<dbReference type="AlphaFoldDB" id="H7FMN0"/>
<keyword evidence="5" id="KW-1185">Reference proteome</keyword>
<feature type="domain" description="N-acetyltransferase" evidence="3">
    <location>
        <begin position="38"/>
        <end position="180"/>
    </location>
</feature>
<dbReference type="Gene3D" id="3.40.630.30">
    <property type="match status" value="1"/>
</dbReference>
<evidence type="ECO:0000313" key="5">
    <source>
        <dbReference type="Proteomes" id="UP000005566"/>
    </source>
</evidence>